<evidence type="ECO:0000256" key="11">
    <source>
        <dbReference type="ARBA" id="ARBA00022692"/>
    </source>
</evidence>
<evidence type="ECO:0000256" key="6">
    <source>
        <dbReference type="ARBA" id="ARBA00012487"/>
    </source>
</evidence>
<keyword evidence="11 24" id="KW-0812">Transmembrane</keyword>
<protein>
    <recommendedName>
        <fullName evidence="7">Phosphatidate cytidylyltransferase</fullName>
        <ecNumber evidence="6">2.7.7.41</ecNumber>
    </recommendedName>
    <alternativeName>
        <fullName evidence="20">CDP-DAG synthase</fullName>
    </alternativeName>
    <alternativeName>
        <fullName evidence="22">CDP-DG synthase</fullName>
    </alternativeName>
    <alternativeName>
        <fullName evidence="18">CDP-diacylglycerol synthase</fullName>
    </alternativeName>
    <alternativeName>
        <fullName evidence="21">CDP-diglyceride pyrophosphorylase</fullName>
    </alternativeName>
    <alternativeName>
        <fullName evidence="23">CDP-diglyceride synthase</fullName>
    </alternativeName>
    <alternativeName>
        <fullName evidence="19">CTP:phosphatidate cytidylyltransferase</fullName>
    </alternativeName>
</protein>
<proteinExistence type="inferred from homology"/>
<evidence type="ECO:0000256" key="16">
    <source>
        <dbReference type="ARBA" id="ARBA00023209"/>
    </source>
</evidence>
<dbReference type="EC" id="2.7.7.41" evidence="6"/>
<dbReference type="EMBL" id="JADFUA010000004">
    <property type="protein sequence ID" value="MBE9609394.1"/>
    <property type="molecule type" value="Genomic_DNA"/>
</dbReference>
<keyword evidence="17" id="KW-1208">Phospholipid metabolism</keyword>
<dbReference type="RefSeq" id="WP_194115923.1">
    <property type="nucleotide sequence ID" value="NZ_JADFUA010000004.1"/>
</dbReference>
<dbReference type="Pfam" id="PF01148">
    <property type="entry name" value="CTP_transf_1"/>
    <property type="match status" value="1"/>
</dbReference>
<reference evidence="25 26" key="1">
    <citation type="submission" date="2020-10" db="EMBL/GenBank/DDBJ databases">
        <title>The genome sequence of Chitinilyticum litopenaei 4Y14.</title>
        <authorList>
            <person name="Liu Y."/>
        </authorList>
    </citation>
    <scope>NUCLEOTIDE SEQUENCE [LARGE SCALE GENOMIC DNA]</scope>
    <source>
        <strain evidence="25 26">4Y14</strain>
    </source>
</reference>
<evidence type="ECO:0000256" key="10">
    <source>
        <dbReference type="ARBA" id="ARBA00022679"/>
    </source>
</evidence>
<keyword evidence="13 24" id="KW-1133">Transmembrane helix</keyword>
<feature type="transmembrane region" description="Helical" evidence="24">
    <location>
        <begin position="208"/>
        <end position="228"/>
    </location>
</feature>
<comment type="subcellular location">
    <subcellularLocation>
        <location evidence="2">Cell membrane</location>
        <topology evidence="2">Multi-pass membrane protein</topology>
    </subcellularLocation>
</comment>
<feature type="transmembrane region" description="Helical" evidence="24">
    <location>
        <begin position="51"/>
        <end position="69"/>
    </location>
</feature>
<comment type="similarity">
    <text evidence="5">Belongs to the CDS family.</text>
</comment>
<evidence type="ECO:0000256" key="23">
    <source>
        <dbReference type="ARBA" id="ARBA00033406"/>
    </source>
</evidence>
<evidence type="ECO:0000256" key="8">
    <source>
        <dbReference type="ARBA" id="ARBA00022475"/>
    </source>
</evidence>
<dbReference type="PANTHER" id="PTHR46382:SF1">
    <property type="entry name" value="PHOSPHATIDATE CYTIDYLYLTRANSFERASE"/>
    <property type="match status" value="1"/>
</dbReference>
<feature type="transmembrane region" description="Helical" evidence="24">
    <location>
        <begin position="108"/>
        <end position="127"/>
    </location>
</feature>
<evidence type="ECO:0000256" key="24">
    <source>
        <dbReference type="SAM" id="Phobius"/>
    </source>
</evidence>
<dbReference type="GO" id="GO:0016024">
    <property type="term" value="P:CDP-diacylglycerol biosynthetic process"/>
    <property type="evidence" value="ECO:0007669"/>
    <property type="project" value="TreeGrafter"/>
</dbReference>
<keyword evidence="14" id="KW-0443">Lipid metabolism</keyword>
<feature type="transmembrane region" description="Helical" evidence="24">
    <location>
        <begin position="75"/>
        <end position="96"/>
    </location>
</feature>
<evidence type="ECO:0000256" key="19">
    <source>
        <dbReference type="ARBA" id="ARBA00031825"/>
    </source>
</evidence>
<name>A0A8J7KAR9_9NEIS</name>
<keyword evidence="9" id="KW-0444">Lipid biosynthesis</keyword>
<comment type="caution">
    <text evidence="25">The sequence shown here is derived from an EMBL/GenBank/DDBJ whole genome shotgun (WGS) entry which is preliminary data.</text>
</comment>
<keyword evidence="16" id="KW-0594">Phospholipid biosynthesis</keyword>
<feature type="transmembrane region" description="Helical" evidence="24">
    <location>
        <begin position="171"/>
        <end position="188"/>
    </location>
</feature>
<evidence type="ECO:0000256" key="21">
    <source>
        <dbReference type="ARBA" id="ARBA00032396"/>
    </source>
</evidence>
<dbReference type="Proteomes" id="UP000604481">
    <property type="component" value="Unassembled WGS sequence"/>
</dbReference>
<evidence type="ECO:0000256" key="7">
    <source>
        <dbReference type="ARBA" id="ARBA00019373"/>
    </source>
</evidence>
<evidence type="ECO:0000256" key="18">
    <source>
        <dbReference type="ARBA" id="ARBA00029893"/>
    </source>
</evidence>
<sequence length="279" mass="30186">MLKTRILTVLVLLPVFFGALFWLPSAPWQLLCALLAGLAAWEWARLAGFTGIVRAAYPGLTALIAALLIRFQPGMAMMAAMLIAASLFWLLLAPVWLRFKWQLRNAGLMNVLLGWSLLLPATLVLALFRDNPWQMLAVLAIAWVADSAAYFSGKAFGRHKLAPSISPGKSWEGVLGAAVAVISYVLLLPGKPLLFPVSEHFVTPVAQILLWIVVAVLLLAVSVIGDLLESLYKRQAGMKDSSNLLPGHGGVLDRIDSLLAMLPVAFAILVLSFLLSLPS</sequence>
<evidence type="ECO:0000256" key="4">
    <source>
        <dbReference type="ARBA" id="ARBA00005189"/>
    </source>
</evidence>
<dbReference type="GO" id="GO:0005886">
    <property type="term" value="C:plasma membrane"/>
    <property type="evidence" value="ECO:0007669"/>
    <property type="project" value="UniProtKB-SubCell"/>
</dbReference>
<evidence type="ECO:0000256" key="9">
    <source>
        <dbReference type="ARBA" id="ARBA00022516"/>
    </source>
</evidence>
<keyword evidence="8" id="KW-1003">Cell membrane</keyword>
<dbReference type="GO" id="GO:0004605">
    <property type="term" value="F:phosphatidate cytidylyltransferase activity"/>
    <property type="evidence" value="ECO:0007669"/>
    <property type="project" value="UniProtKB-EC"/>
</dbReference>
<feature type="transmembrane region" description="Helical" evidence="24">
    <location>
        <begin position="258"/>
        <end position="277"/>
    </location>
</feature>
<keyword evidence="12 25" id="KW-0548">Nucleotidyltransferase</keyword>
<evidence type="ECO:0000256" key="20">
    <source>
        <dbReference type="ARBA" id="ARBA00032253"/>
    </source>
</evidence>
<evidence type="ECO:0000256" key="17">
    <source>
        <dbReference type="ARBA" id="ARBA00023264"/>
    </source>
</evidence>
<evidence type="ECO:0000256" key="22">
    <source>
        <dbReference type="ARBA" id="ARBA00032743"/>
    </source>
</evidence>
<gene>
    <name evidence="25" type="ORF">INR99_08525</name>
</gene>
<evidence type="ECO:0000256" key="5">
    <source>
        <dbReference type="ARBA" id="ARBA00010185"/>
    </source>
</evidence>
<evidence type="ECO:0000256" key="1">
    <source>
        <dbReference type="ARBA" id="ARBA00001698"/>
    </source>
</evidence>
<evidence type="ECO:0000313" key="26">
    <source>
        <dbReference type="Proteomes" id="UP000604481"/>
    </source>
</evidence>
<keyword evidence="15 24" id="KW-0472">Membrane</keyword>
<comment type="catalytic activity">
    <reaction evidence="1">
        <text>a 1,2-diacyl-sn-glycero-3-phosphate + CTP + H(+) = a CDP-1,2-diacyl-sn-glycerol + diphosphate</text>
        <dbReference type="Rhea" id="RHEA:16229"/>
        <dbReference type="ChEBI" id="CHEBI:15378"/>
        <dbReference type="ChEBI" id="CHEBI:33019"/>
        <dbReference type="ChEBI" id="CHEBI:37563"/>
        <dbReference type="ChEBI" id="CHEBI:58332"/>
        <dbReference type="ChEBI" id="CHEBI:58608"/>
        <dbReference type="EC" id="2.7.7.41"/>
    </reaction>
</comment>
<evidence type="ECO:0000256" key="3">
    <source>
        <dbReference type="ARBA" id="ARBA00005119"/>
    </source>
</evidence>
<keyword evidence="26" id="KW-1185">Reference proteome</keyword>
<evidence type="ECO:0000313" key="25">
    <source>
        <dbReference type="EMBL" id="MBE9609394.1"/>
    </source>
</evidence>
<comment type="pathway">
    <text evidence="4">Lipid metabolism.</text>
</comment>
<organism evidence="25 26">
    <name type="scientific">Chitinilyticum piscinae</name>
    <dbReference type="NCBI Taxonomy" id="2866724"/>
    <lineage>
        <taxon>Bacteria</taxon>
        <taxon>Pseudomonadati</taxon>
        <taxon>Pseudomonadota</taxon>
        <taxon>Betaproteobacteria</taxon>
        <taxon>Neisseriales</taxon>
        <taxon>Chitinibacteraceae</taxon>
        <taxon>Chitinilyticum</taxon>
    </lineage>
</organism>
<keyword evidence="10" id="KW-0808">Transferase</keyword>
<accession>A0A8J7KAR9</accession>
<evidence type="ECO:0000256" key="2">
    <source>
        <dbReference type="ARBA" id="ARBA00004651"/>
    </source>
</evidence>
<evidence type="ECO:0000256" key="15">
    <source>
        <dbReference type="ARBA" id="ARBA00023136"/>
    </source>
</evidence>
<evidence type="ECO:0000256" key="13">
    <source>
        <dbReference type="ARBA" id="ARBA00022989"/>
    </source>
</evidence>
<dbReference type="AlphaFoldDB" id="A0A8J7KAR9"/>
<comment type="pathway">
    <text evidence="3">Phospholipid metabolism; CDP-diacylglycerol biosynthesis; CDP-diacylglycerol from sn-glycerol 3-phosphate: step 3/3.</text>
</comment>
<evidence type="ECO:0000256" key="14">
    <source>
        <dbReference type="ARBA" id="ARBA00023098"/>
    </source>
</evidence>
<dbReference type="PANTHER" id="PTHR46382">
    <property type="entry name" value="PHOSPHATIDATE CYTIDYLYLTRANSFERASE"/>
    <property type="match status" value="1"/>
</dbReference>
<feature type="transmembrane region" description="Helical" evidence="24">
    <location>
        <begin position="133"/>
        <end position="151"/>
    </location>
</feature>
<evidence type="ECO:0000256" key="12">
    <source>
        <dbReference type="ARBA" id="ARBA00022695"/>
    </source>
</evidence>